<keyword evidence="2" id="KW-1185">Reference proteome</keyword>
<dbReference type="Proteomes" id="UP000195437">
    <property type="component" value="Chromosome"/>
</dbReference>
<evidence type="ECO:0008006" key="3">
    <source>
        <dbReference type="Google" id="ProtNLM"/>
    </source>
</evidence>
<evidence type="ECO:0000313" key="1">
    <source>
        <dbReference type="EMBL" id="ARU60610.1"/>
    </source>
</evidence>
<dbReference type="EMBL" id="CP021434">
    <property type="protein sequence ID" value="ARU60610.1"/>
    <property type="molecule type" value="Genomic_DNA"/>
</dbReference>
<evidence type="ECO:0000313" key="2">
    <source>
        <dbReference type="Proteomes" id="UP000195437"/>
    </source>
</evidence>
<dbReference type="KEGG" id="tum:CBW65_05575"/>
<dbReference type="AlphaFoldDB" id="A0A1Y0IK12"/>
<reference evidence="2" key="1">
    <citation type="submission" date="2017-05" db="EMBL/GenBank/DDBJ databases">
        <authorList>
            <person name="Sung H."/>
        </authorList>
    </citation>
    <scope>NUCLEOTIDE SEQUENCE [LARGE SCALE GENOMIC DNA]</scope>
    <source>
        <strain evidence="2">AR23208</strain>
    </source>
</reference>
<name>A0A1Y0IK12_9BACL</name>
<dbReference type="InterPro" id="IPR019658">
    <property type="entry name" value="DUF2515"/>
</dbReference>
<proteinExistence type="predicted"/>
<organism evidence="1 2">
    <name type="scientific">Tumebacillus avium</name>
    <dbReference type="NCBI Taxonomy" id="1903704"/>
    <lineage>
        <taxon>Bacteria</taxon>
        <taxon>Bacillati</taxon>
        <taxon>Bacillota</taxon>
        <taxon>Bacilli</taxon>
        <taxon>Bacillales</taxon>
        <taxon>Alicyclobacillaceae</taxon>
        <taxon>Tumebacillus</taxon>
    </lineage>
</organism>
<gene>
    <name evidence="1" type="ORF">CBW65_05575</name>
</gene>
<dbReference type="Pfam" id="PF10720">
    <property type="entry name" value="DUF2515"/>
    <property type="match status" value="1"/>
</dbReference>
<sequence length="402" mass="46320">MRRLWKMSVWMETWLDFWKRLRARLTGRSNEQEVREVRRVLSLLPEKGNSPAPDPLLLTGGERKLYDQVRHATREHNRNNVTRTAAYWEVYQRSPELHWALLAHMVSRNGGYSMTDLRGDLIARVMEAGQAEAFFQFLERANWLIFGDAYPQLLLYEASVKGGKPLFHLLPYFGVSRFMTVIWERFWERKDSELLTLGLIINEQNYIEHRVVQNPAYKPVIESFEFQAQTYLNLTQVALPYRSNTDSVELAGCVVDTFLSLTERIDTGRRLYAILFGKEDVRQGVISFAKSRPHTGSRADYWSHLYTADPPAGSVKRKRYYPRVNGAVLRPGAKPIYSPRLHDVWPDVTSPEPPGGEDWCCAPDAAEQLYAAKPPAQHKITGLYCKTLMLVEKAVAAESWLK</sequence>
<accession>A0A1Y0IK12</accession>
<protein>
    <recommendedName>
        <fullName evidence="3">DUF2515 domain-containing protein</fullName>
    </recommendedName>
</protein>